<evidence type="ECO:0000256" key="2">
    <source>
        <dbReference type="ARBA" id="ARBA00022553"/>
    </source>
</evidence>
<feature type="compositionally biased region" description="Polar residues" evidence="5">
    <location>
        <begin position="306"/>
        <end position="324"/>
    </location>
</feature>
<keyword evidence="9" id="KW-1185">Reference proteome</keyword>
<gene>
    <name evidence="8" type="ORF">QYM36_012569</name>
</gene>
<dbReference type="PROSITE" id="PS50003">
    <property type="entry name" value="PH_DOMAIN"/>
    <property type="match status" value="1"/>
</dbReference>
<dbReference type="Pfam" id="PF00017">
    <property type="entry name" value="SH2"/>
    <property type="match status" value="1"/>
</dbReference>
<organism evidence="8 9">
    <name type="scientific">Artemia franciscana</name>
    <name type="common">Brine shrimp</name>
    <name type="synonym">Artemia sanfranciscana</name>
    <dbReference type="NCBI Taxonomy" id="6661"/>
    <lineage>
        <taxon>Eukaryota</taxon>
        <taxon>Metazoa</taxon>
        <taxon>Ecdysozoa</taxon>
        <taxon>Arthropoda</taxon>
        <taxon>Crustacea</taxon>
        <taxon>Branchiopoda</taxon>
        <taxon>Anostraca</taxon>
        <taxon>Artemiidae</taxon>
        <taxon>Artemia</taxon>
    </lineage>
</organism>
<evidence type="ECO:0000256" key="4">
    <source>
        <dbReference type="PROSITE-ProRule" id="PRU00191"/>
    </source>
</evidence>
<evidence type="ECO:0000256" key="3">
    <source>
        <dbReference type="ARBA" id="ARBA00022999"/>
    </source>
</evidence>
<dbReference type="Gene3D" id="2.30.29.30">
    <property type="entry name" value="Pleckstrin-homology domain (PH domain)/Phosphotyrosine-binding domain (PTB)"/>
    <property type="match status" value="1"/>
</dbReference>
<dbReference type="CDD" id="cd10346">
    <property type="entry name" value="SH2_SH2B_family"/>
    <property type="match status" value="1"/>
</dbReference>
<dbReference type="AlphaFoldDB" id="A0AA88HVS3"/>
<sequence>MDETVTPGQCPTISNFSAKAIADAKEVASLITRSNPANTSDIVADYINSLHKALLKELSICEPDASHIQLNSNPDCEGSITRSNTFQSEFSEPETPSPKFTNKGFFRRLSFKGLRKGTRLFSKQNSDELELKSSSREKGIRTKLSKIIVEVEKESYVNYSTSDDLDGENRWEKSRMTLVKTSGGSLVEIYSPPKATRAKCGFFCSDIVEARETSVLEMPDSENTFVLKVDCGIEYVIEVKDSNDMRTWIEEIVKRLKPPKIRANLSLSSVNPSIDGGSRIGTLTRPHESSSSNIEVLGVPELDSRLVSSPTESTQQRTEKQAPQLSSSSLDPIPSIRLEGPEGDLYNILFTYPWFHGMLSRSDAAQLVLQDGQTGHGTFLVRQSETRRGEFVLTFNFQGKAKHLRLTINTDGSCKVQHLWFPNIFEMLEHFRINPIPLESGGLSDVTLTDFVVSASVPSAERNIASSDGRRPQFPVTREIITHSGSVRLRSESLEQLHSERLGSARAVENTYSFV</sequence>
<protein>
    <recommendedName>
        <fullName evidence="10">SH2B adapter protein 1</fullName>
    </recommendedName>
</protein>
<dbReference type="GO" id="GO:0005886">
    <property type="term" value="C:plasma membrane"/>
    <property type="evidence" value="ECO:0007669"/>
    <property type="project" value="TreeGrafter"/>
</dbReference>
<accession>A0AA88HVS3</accession>
<dbReference type="GO" id="GO:0035556">
    <property type="term" value="P:intracellular signal transduction"/>
    <property type="evidence" value="ECO:0007669"/>
    <property type="project" value="TreeGrafter"/>
</dbReference>
<dbReference type="PANTHER" id="PTHR10872">
    <property type="entry name" value="SH2B ADAPTER PROTEIN"/>
    <property type="match status" value="1"/>
</dbReference>
<keyword evidence="2" id="KW-0597">Phosphoprotein</keyword>
<dbReference type="EMBL" id="JAVRJZ010000016">
    <property type="protein sequence ID" value="KAK2711441.1"/>
    <property type="molecule type" value="Genomic_DNA"/>
</dbReference>
<dbReference type="InterPro" id="IPR001849">
    <property type="entry name" value="PH_domain"/>
</dbReference>
<comment type="caution">
    <text evidence="8">The sequence shown here is derived from an EMBL/GenBank/DDBJ whole genome shotgun (WGS) entry which is preliminary data.</text>
</comment>
<evidence type="ECO:0000256" key="1">
    <source>
        <dbReference type="ARBA" id="ARBA00010220"/>
    </source>
</evidence>
<dbReference type="EMBL" id="JAVRJZ010000016">
    <property type="protein sequence ID" value="KAK2711440.1"/>
    <property type="molecule type" value="Genomic_DNA"/>
</dbReference>
<evidence type="ECO:0000313" key="9">
    <source>
        <dbReference type="Proteomes" id="UP001187531"/>
    </source>
</evidence>
<evidence type="ECO:0000256" key="5">
    <source>
        <dbReference type="SAM" id="MobiDB-lite"/>
    </source>
</evidence>
<reference evidence="8" key="1">
    <citation type="submission" date="2023-07" db="EMBL/GenBank/DDBJ databases">
        <title>Chromosome-level genome assembly of Artemia franciscana.</title>
        <authorList>
            <person name="Jo E."/>
        </authorList>
    </citation>
    <scope>NUCLEOTIDE SEQUENCE</scope>
    <source>
        <tissue evidence="8">Whole body</tissue>
    </source>
</reference>
<dbReference type="GO" id="GO:0005068">
    <property type="term" value="F:transmembrane receptor protein tyrosine kinase adaptor activity"/>
    <property type="evidence" value="ECO:0007669"/>
    <property type="project" value="TreeGrafter"/>
</dbReference>
<evidence type="ECO:0000259" key="6">
    <source>
        <dbReference type="PROSITE" id="PS50001"/>
    </source>
</evidence>
<dbReference type="InterPro" id="IPR011993">
    <property type="entry name" value="PH-like_dom_sf"/>
</dbReference>
<dbReference type="SMART" id="SM00252">
    <property type="entry name" value="SH2"/>
    <property type="match status" value="1"/>
</dbReference>
<feature type="domain" description="PH" evidence="7">
    <location>
        <begin position="150"/>
        <end position="257"/>
    </location>
</feature>
<feature type="domain" description="SH2" evidence="6">
    <location>
        <begin position="354"/>
        <end position="452"/>
    </location>
</feature>
<dbReference type="Proteomes" id="UP001187531">
    <property type="component" value="Unassembled WGS sequence"/>
</dbReference>
<name>A0AA88HVS3_ARTSF</name>
<dbReference type="PROSITE" id="PS50001">
    <property type="entry name" value="SH2"/>
    <property type="match status" value="1"/>
</dbReference>
<dbReference type="PRINTS" id="PR00401">
    <property type="entry name" value="SH2DOMAIN"/>
</dbReference>
<dbReference type="PANTHER" id="PTHR10872:SF2">
    <property type="entry name" value="LNK, ISOFORM D"/>
    <property type="match status" value="1"/>
</dbReference>
<keyword evidence="3 4" id="KW-0727">SH2 domain</keyword>
<dbReference type="EMBL" id="JAVRJZ010000016">
    <property type="protein sequence ID" value="KAK2711442.1"/>
    <property type="molecule type" value="Genomic_DNA"/>
</dbReference>
<evidence type="ECO:0000313" key="8">
    <source>
        <dbReference type="EMBL" id="KAK2711442.1"/>
    </source>
</evidence>
<dbReference type="InterPro" id="IPR000980">
    <property type="entry name" value="SH2"/>
</dbReference>
<dbReference type="SUPFAM" id="SSF55550">
    <property type="entry name" value="SH2 domain"/>
    <property type="match status" value="1"/>
</dbReference>
<dbReference type="FunFam" id="3.30.505.10:FF:000008">
    <property type="entry name" value="SH2B adapter protein 1 isoform 2"/>
    <property type="match status" value="1"/>
</dbReference>
<dbReference type="SUPFAM" id="SSF50729">
    <property type="entry name" value="PH domain-like"/>
    <property type="match status" value="1"/>
</dbReference>
<evidence type="ECO:0008006" key="10">
    <source>
        <dbReference type="Google" id="ProtNLM"/>
    </source>
</evidence>
<dbReference type="InterPro" id="IPR036860">
    <property type="entry name" value="SH2_dom_sf"/>
</dbReference>
<evidence type="ECO:0000259" key="7">
    <source>
        <dbReference type="PROSITE" id="PS50003"/>
    </source>
</evidence>
<proteinExistence type="inferred from homology"/>
<dbReference type="InterPro" id="IPR030523">
    <property type="entry name" value="SH2B"/>
</dbReference>
<feature type="region of interest" description="Disordered" evidence="5">
    <location>
        <begin position="306"/>
        <end position="333"/>
    </location>
</feature>
<dbReference type="Gene3D" id="3.30.505.10">
    <property type="entry name" value="SH2 domain"/>
    <property type="match status" value="1"/>
</dbReference>
<dbReference type="InterPro" id="IPR035057">
    <property type="entry name" value="SH2B1_SH2"/>
</dbReference>
<comment type="similarity">
    <text evidence="1">Belongs to the SH2B adapter family.</text>
</comment>